<gene>
    <name evidence="1" type="ORF">RP75_23605</name>
</gene>
<keyword evidence="2" id="KW-1185">Reference proteome</keyword>
<dbReference type="EMBL" id="JWIT01000024">
    <property type="protein sequence ID" value="KJF70963.1"/>
    <property type="molecule type" value="Genomic_DNA"/>
</dbReference>
<sequence>MCGTLLTVAAGIVTWIMPGHRDGAARKILVGGHSTDIDGLATPLNLMSPGPALIFWSFFLR</sequence>
<geneLocation type="plasmid" evidence="1">
    <name>pTi</name>
</geneLocation>
<reference evidence="1 2" key="1">
    <citation type="submission" date="2014-12" db="EMBL/GenBank/DDBJ databases">
        <authorList>
            <person name="Kuzmanovic N."/>
            <person name="Pulawska J."/>
            <person name="Obradovic A."/>
        </authorList>
    </citation>
    <scope>NUCLEOTIDE SEQUENCE [LARGE SCALE GENOMIC DNA]</scope>
    <source>
        <strain evidence="1 2">KFB 330</strain>
        <plasmid evidence="1">pTi</plasmid>
    </source>
</reference>
<proteinExistence type="predicted"/>
<protein>
    <submittedName>
        <fullName evidence="1">Uncharacterized protein</fullName>
    </submittedName>
</protein>
<comment type="caution">
    <text evidence="1">The sequence shown here is derived from an EMBL/GenBank/DDBJ whole genome shotgun (WGS) entry which is preliminary data.</text>
</comment>
<evidence type="ECO:0000313" key="1">
    <source>
        <dbReference type="EMBL" id="KJF70963.1"/>
    </source>
</evidence>
<accession>A0ABR5D1K4</accession>
<name>A0ABR5D1K4_9HYPH</name>
<evidence type="ECO:0000313" key="2">
    <source>
        <dbReference type="Proteomes" id="UP000032564"/>
    </source>
</evidence>
<organism evidence="1 2">
    <name type="scientific">Agrobacterium arsenijevicii</name>
    <dbReference type="NCBI Taxonomy" id="1585697"/>
    <lineage>
        <taxon>Bacteria</taxon>
        <taxon>Pseudomonadati</taxon>
        <taxon>Pseudomonadota</taxon>
        <taxon>Alphaproteobacteria</taxon>
        <taxon>Hyphomicrobiales</taxon>
        <taxon>Rhizobiaceae</taxon>
        <taxon>Rhizobium/Agrobacterium group</taxon>
        <taxon>Agrobacterium</taxon>
    </lineage>
</organism>
<keyword evidence="1" id="KW-0614">Plasmid</keyword>
<dbReference type="Proteomes" id="UP000032564">
    <property type="component" value="Unassembled WGS sequence"/>
</dbReference>